<dbReference type="AlphaFoldDB" id="A0A1F2P5L5"/>
<dbReference type="PANTHER" id="PTHR42870:SF6">
    <property type="entry name" value="ACETYL-COA C-ACYLTRANSFERASE"/>
    <property type="match status" value="1"/>
</dbReference>
<dbReference type="CDD" id="cd00829">
    <property type="entry name" value="SCP-x_thiolase"/>
    <property type="match status" value="1"/>
</dbReference>
<evidence type="ECO:0000256" key="1">
    <source>
        <dbReference type="ARBA" id="ARBA00023229"/>
    </source>
</evidence>
<dbReference type="InterPro" id="IPR002155">
    <property type="entry name" value="Thiolase"/>
</dbReference>
<keyword evidence="5" id="KW-0808">Transferase</keyword>
<accession>A0A1F2P5L5</accession>
<dbReference type="Pfam" id="PF00108">
    <property type="entry name" value="Thiolase_N"/>
    <property type="match status" value="1"/>
</dbReference>
<protein>
    <submittedName>
        <fullName evidence="4">3-ketoacyl-CoA thiolase</fullName>
    </submittedName>
    <submittedName>
        <fullName evidence="5">Acetyl-CoA acetyltransferase</fullName>
    </submittedName>
</protein>
<proteinExistence type="predicted"/>
<dbReference type="GO" id="GO:0008299">
    <property type="term" value="P:isoprenoid biosynthetic process"/>
    <property type="evidence" value="ECO:0007669"/>
    <property type="project" value="UniProtKB-KW"/>
</dbReference>
<evidence type="ECO:0000313" key="4">
    <source>
        <dbReference type="EMBL" id="HEC56660.1"/>
    </source>
</evidence>
<dbReference type="EMBL" id="LYOR01000002">
    <property type="protein sequence ID" value="OFV66435.1"/>
    <property type="molecule type" value="Genomic_DNA"/>
</dbReference>
<sequence>MRDVAIIGIGHTKFGRSEKKTNIELQNEAAMMAILDAGIDKKDIEAVFQGAVFPGFEEGQVMPGIFSNSDLGLSPVPCTRFEGACASATVAARDAFMYVASGRYDIVMACGTERALIMGTPYATRTFAMGGHSTTEGPAGLTFPGVFAMAARLYSRNYDIPFDRTLECMAHVSIKNHKHGALNPKSQFYKKLGNLTVDDVRNSRMICDPLTLLDCCPFSDGAAAIIICAADIARKYTDTPVYMLGNGQGAGGPLARIEDITKPPSRIYSAREAFKMAGLSPDDIEILELHDCFTSAELIALECMGFFDWGEAAEATAEGQTEIGGKIPTNMDGGLIGKGHPVGATGVAQIVSVVEQMRGDAPKGNQVDPVPEYGMTDTLGGDFGTLVHHILGRSKRRK</sequence>
<dbReference type="InterPro" id="IPR020616">
    <property type="entry name" value="Thiolase_N"/>
</dbReference>
<gene>
    <name evidence="4" type="ORF">ENI32_02060</name>
    <name evidence="5" type="ORF">SBU_000402</name>
</gene>
<dbReference type="Proteomes" id="UP000185779">
    <property type="component" value="Unassembled WGS sequence"/>
</dbReference>
<dbReference type="InterPro" id="IPR055140">
    <property type="entry name" value="Thiolase_C_2"/>
</dbReference>
<dbReference type="PANTHER" id="PTHR42870">
    <property type="entry name" value="ACETYL-COA C-ACETYLTRANSFERASE"/>
    <property type="match status" value="1"/>
</dbReference>
<feature type="domain" description="Thiolase C-terminal" evidence="3">
    <location>
        <begin position="256"/>
        <end position="393"/>
    </location>
</feature>
<organism evidence="5 6">
    <name type="scientific">Candidatus Syntropharchaeum butanivorans</name>
    <dbReference type="NCBI Taxonomy" id="1839936"/>
    <lineage>
        <taxon>Archaea</taxon>
        <taxon>Methanobacteriati</taxon>
        <taxon>Methanobacteriota</taxon>
        <taxon>Stenosarchaea group</taxon>
        <taxon>Methanomicrobia</taxon>
        <taxon>Methanosarcinales</taxon>
        <taxon>ANME-2 cluster</taxon>
        <taxon>Candidatus Syntropharchaeum</taxon>
    </lineage>
</organism>
<keyword evidence="1" id="KW-0414">Isoprene biosynthesis</keyword>
<reference evidence="4" key="2">
    <citation type="journal article" date="2020" name="mSystems">
        <title>Genome- and Community-Level Interaction Insights into Carbon Utilization and Element Cycling Functions of Hydrothermarchaeota in Hydrothermal Sediment.</title>
        <authorList>
            <person name="Zhou Z."/>
            <person name="Liu Y."/>
            <person name="Xu W."/>
            <person name="Pan J."/>
            <person name="Luo Z.H."/>
            <person name="Li M."/>
        </authorList>
    </citation>
    <scope>NUCLEOTIDE SEQUENCE [LARGE SCALE GENOMIC DNA]</scope>
    <source>
        <strain evidence="4">HyVt-386</strain>
    </source>
</reference>
<name>A0A1F2P5L5_9EURY</name>
<dbReference type="Proteomes" id="UP000885936">
    <property type="component" value="Unassembled WGS sequence"/>
</dbReference>
<dbReference type="EMBL" id="DRIE01000033">
    <property type="protein sequence ID" value="HEC56660.1"/>
    <property type="molecule type" value="Genomic_DNA"/>
</dbReference>
<dbReference type="SUPFAM" id="SSF53901">
    <property type="entry name" value="Thiolase-like"/>
    <property type="match status" value="2"/>
</dbReference>
<dbReference type="InterPro" id="IPR016039">
    <property type="entry name" value="Thiolase-like"/>
</dbReference>
<evidence type="ECO:0000313" key="6">
    <source>
        <dbReference type="Proteomes" id="UP000185779"/>
    </source>
</evidence>
<dbReference type="GO" id="GO:0016747">
    <property type="term" value="F:acyltransferase activity, transferring groups other than amino-acyl groups"/>
    <property type="evidence" value="ECO:0007669"/>
    <property type="project" value="InterPro"/>
</dbReference>
<dbReference type="STRING" id="1839936.SBU_000402"/>
<dbReference type="PATRIC" id="fig|1839936.3.peg.404"/>
<evidence type="ECO:0000313" key="5">
    <source>
        <dbReference type="EMBL" id="OFV66435.1"/>
    </source>
</evidence>
<evidence type="ECO:0000259" key="3">
    <source>
        <dbReference type="Pfam" id="PF22691"/>
    </source>
</evidence>
<feature type="domain" description="Thiolase N-terminal" evidence="2">
    <location>
        <begin position="4"/>
        <end position="230"/>
    </location>
</feature>
<dbReference type="Pfam" id="PF22691">
    <property type="entry name" value="Thiolase_C_1"/>
    <property type="match status" value="1"/>
</dbReference>
<comment type="caution">
    <text evidence="5">The sequence shown here is derived from an EMBL/GenBank/DDBJ whole genome shotgun (WGS) entry which is preliminary data.</text>
</comment>
<evidence type="ECO:0000259" key="2">
    <source>
        <dbReference type="Pfam" id="PF00108"/>
    </source>
</evidence>
<dbReference type="Gene3D" id="3.40.47.10">
    <property type="match status" value="1"/>
</dbReference>
<dbReference type="PIRSF" id="PIRSF000429">
    <property type="entry name" value="Ac-CoA_Ac_transf"/>
    <property type="match status" value="1"/>
</dbReference>
<reference evidence="5 6" key="1">
    <citation type="submission" date="2016-05" db="EMBL/GenBank/DDBJ databases">
        <title>Microbial consortia oxidize butane by reversing methanogenesis.</title>
        <authorList>
            <person name="Laso-Perez R."/>
            <person name="Richter M."/>
            <person name="Wegener G."/>
            <person name="Musat F."/>
        </authorList>
    </citation>
    <scope>NUCLEOTIDE SEQUENCE [LARGE SCALE GENOMIC DNA]</scope>
    <source>
        <strain evidence="5">BOX1</strain>
    </source>
</reference>
<keyword evidence="6" id="KW-1185">Reference proteome</keyword>